<keyword evidence="3" id="KW-0732">Signal</keyword>
<dbReference type="SUPFAM" id="SSF57196">
    <property type="entry name" value="EGF/Laminin"/>
    <property type="match status" value="1"/>
</dbReference>
<proteinExistence type="predicted"/>
<reference evidence="5 6" key="1">
    <citation type="journal article" date="2018" name="Sci. Rep.">
        <title>Genomic signatures of local adaptation to the degree of environmental predictability in rotifers.</title>
        <authorList>
            <person name="Franch-Gras L."/>
            <person name="Hahn C."/>
            <person name="Garcia-Roger E.M."/>
            <person name="Carmona M.J."/>
            <person name="Serra M."/>
            <person name="Gomez A."/>
        </authorList>
    </citation>
    <scope>NUCLEOTIDE SEQUENCE [LARGE SCALE GENOMIC DNA]</scope>
    <source>
        <strain evidence="5">HYR1</strain>
    </source>
</reference>
<dbReference type="Proteomes" id="UP000276133">
    <property type="component" value="Unassembled WGS sequence"/>
</dbReference>
<dbReference type="AlphaFoldDB" id="A0A3M7RCT5"/>
<feature type="chain" id="PRO_5018132549" evidence="3">
    <location>
        <begin position="30"/>
        <end position="419"/>
    </location>
</feature>
<evidence type="ECO:0000256" key="1">
    <source>
        <dbReference type="ARBA" id="ARBA00023157"/>
    </source>
</evidence>
<dbReference type="InterPro" id="IPR008979">
    <property type="entry name" value="Galactose-bd-like_sf"/>
</dbReference>
<dbReference type="Pfam" id="PF00055">
    <property type="entry name" value="Laminin_N"/>
    <property type="match status" value="1"/>
</dbReference>
<dbReference type="CDD" id="cd00055">
    <property type="entry name" value="EGF_Lam"/>
    <property type="match status" value="1"/>
</dbReference>
<keyword evidence="6" id="KW-1185">Reference proteome</keyword>
<dbReference type="InterPro" id="IPR050440">
    <property type="entry name" value="Laminin/Netrin_ECM"/>
</dbReference>
<dbReference type="STRING" id="10195.A0A3M7RCT5"/>
<evidence type="ECO:0000313" key="5">
    <source>
        <dbReference type="EMBL" id="RNA21271.1"/>
    </source>
</evidence>
<keyword evidence="1" id="KW-1015">Disulfide bond</keyword>
<dbReference type="SUPFAM" id="SSF49785">
    <property type="entry name" value="Galactose-binding domain-like"/>
    <property type="match status" value="1"/>
</dbReference>
<dbReference type="Pfam" id="PF00053">
    <property type="entry name" value="EGF_laminin"/>
    <property type="match status" value="1"/>
</dbReference>
<accession>A0A3M7RCT5</accession>
<evidence type="ECO:0000256" key="2">
    <source>
        <dbReference type="ARBA" id="ARBA00023292"/>
    </source>
</evidence>
<name>A0A3M7RCT5_BRAPC</name>
<dbReference type="Gene3D" id="2.60.120.260">
    <property type="entry name" value="Galactose-binding domain-like"/>
    <property type="match status" value="1"/>
</dbReference>
<dbReference type="PANTHER" id="PTHR10574:SF435">
    <property type="entry name" value="LAMININ SUBUNIT GAMMA-1"/>
    <property type="match status" value="1"/>
</dbReference>
<dbReference type="InterPro" id="IPR002049">
    <property type="entry name" value="LE_dom"/>
</dbReference>
<feature type="signal peptide" evidence="3">
    <location>
        <begin position="1"/>
        <end position="29"/>
    </location>
</feature>
<keyword evidence="2" id="KW-0424">Laminin EGF-like domain</keyword>
<organism evidence="5 6">
    <name type="scientific">Brachionus plicatilis</name>
    <name type="common">Marine rotifer</name>
    <name type="synonym">Brachionus muelleri</name>
    <dbReference type="NCBI Taxonomy" id="10195"/>
    <lineage>
        <taxon>Eukaryota</taxon>
        <taxon>Metazoa</taxon>
        <taxon>Spiralia</taxon>
        <taxon>Gnathifera</taxon>
        <taxon>Rotifera</taxon>
        <taxon>Eurotatoria</taxon>
        <taxon>Monogononta</taxon>
        <taxon>Pseudotrocha</taxon>
        <taxon>Ploima</taxon>
        <taxon>Brachionidae</taxon>
        <taxon>Brachionus</taxon>
    </lineage>
</organism>
<gene>
    <name evidence="5" type="ORF">BpHYR1_020307</name>
</gene>
<dbReference type="PANTHER" id="PTHR10574">
    <property type="entry name" value="NETRIN/LAMININ-RELATED"/>
    <property type="match status" value="1"/>
</dbReference>
<comment type="caution">
    <text evidence="5">The sequence shown here is derived from an EMBL/GenBank/DDBJ whole genome shotgun (WGS) entry which is preliminary data.</text>
</comment>
<dbReference type="SMART" id="SM00136">
    <property type="entry name" value="LamNT"/>
    <property type="match status" value="1"/>
</dbReference>
<dbReference type="InterPro" id="IPR008211">
    <property type="entry name" value="Laminin_N"/>
</dbReference>
<sequence>MIMINFARHRFKHFLKLSCILIYLSIVESQSNYPNNPNLIKNFIPDSKLDGIEDFYDSSLNESANNHDYESTSSRYDSDCYDSVTGEAKKCMPEFVNAAFGLKITASNTCGQKVPSEYCIQTNLHGLYFRGSYHDKSHSSCRKCDFYDKRYAHPPEFLNDYNNEGNITWWQSDTMLEGIQYPNSVNLTLNLGKSFEINYVQIRFHSPRPESFAIYKQTNESSEWLPYQFYSASCRITYGKDTNQIVKPGNEAVALCTDEFSDIAPLTGASVVFGTLENRPSAYNFENTPELIEWVTATDIRITLNRLNTFGDEVFNDPQVLKSYYYAISDIAVGGRCKCNGHASRCIFEQQQDFEDRLKCKCEHYTDGPDCNVCLPFYNDVPWSPATQFNGHECKRICDQLVTYYKKHNISFFKTLQQR</sequence>
<dbReference type="GO" id="GO:0009887">
    <property type="term" value="P:animal organ morphogenesis"/>
    <property type="evidence" value="ECO:0007669"/>
    <property type="project" value="TreeGrafter"/>
</dbReference>
<dbReference type="GO" id="GO:0005604">
    <property type="term" value="C:basement membrane"/>
    <property type="evidence" value="ECO:0007669"/>
    <property type="project" value="TreeGrafter"/>
</dbReference>
<dbReference type="OrthoDB" id="430826at2759"/>
<dbReference type="GO" id="GO:0007411">
    <property type="term" value="P:axon guidance"/>
    <property type="evidence" value="ECO:0007669"/>
    <property type="project" value="TreeGrafter"/>
</dbReference>
<protein>
    <submittedName>
        <fullName evidence="5">Laminin subunit gamma-1</fullName>
    </submittedName>
</protein>
<dbReference type="EMBL" id="REGN01003701">
    <property type="protein sequence ID" value="RNA21271.1"/>
    <property type="molecule type" value="Genomic_DNA"/>
</dbReference>
<evidence type="ECO:0000313" key="6">
    <source>
        <dbReference type="Proteomes" id="UP000276133"/>
    </source>
</evidence>
<evidence type="ECO:0000259" key="4">
    <source>
        <dbReference type="PROSITE" id="PS51117"/>
    </source>
</evidence>
<feature type="domain" description="Laminin N-terminal" evidence="4">
    <location>
        <begin position="87"/>
        <end position="336"/>
    </location>
</feature>
<dbReference type="FunFam" id="2.60.120.260:FF:000018">
    <property type="entry name" value="Laminin subunit gamma 1"/>
    <property type="match status" value="1"/>
</dbReference>
<dbReference type="GO" id="GO:0009888">
    <property type="term" value="P:tissue development"/>
    <property type="evidence" value="ECO:0007669"/>
    <property type="project" value="TreeGrafter"/>
</dbReference>
<dbReference type="PROSITE" id="PS51117">
    <property type="entry name" value="LAMININ_NTER"/>
    <property type="match status" value="1"/>
</dbReference>
<evidence type="ECO:0000256" key="3">
    <source>
        <dbReference type="SAM" id="SignalP"/>
    </source>
</evidence>